<sequence>MRCTLPTGAEHSPLCYAEPLPEKLGYDSRLVMNRLGEFYLCIPKPLEIRTENQGPLFSEIQEKDPGVRTFMTGYDPSGIAIEWGKNDIGRIYRLSHKYDKLQSKLNSIPEKKTLSITSCNVTH</sequence>
<dbReference type="EMBL" id="PQFF01000240">
    <property type="protein sequence ID" value="RHZ71064.1"/>
    <property type="molecule type" value="Genomic_DNA"/>
</dbReference>
<dbReference type="OrthoDB" id="2413960at2759"/>
<protein>
    <submittedName>
        <fullName evidence="1">Uncharacterized protein</fullName>
    </submittedName>
</protein>
<organism evidence="1 2">
    <name type="scientific">Diversispora epigaea</name>
    <dbReference type="NCBI Taxonomy" id="1348612"/>
    <lineage>
        <taxon>Eukaryota</taxon>
        <taxon>Fungi</taxon>
        <taxon>Fungi incertae sedis</taxon>
        <taxon>Mucoromycota</taxon>
        <taxon>Glomeromycotina</taxon>
        <taxon>Glomeromycetes</taxon>
        <taxon>Diversisporales</taxon>
        <taxon>Diversisporaceae</taxon>
        <taxon>Diversispora</taxon>
    </lineage>
</organism>
<proteinExistence type="predicted"/>
<dbReference type="AlphaFoldDB" id="A0A397ICI1"/>
<comment type="caution">
    <text evidence="1">The sequence shown here is derived from an EMBL/GenBank/DDBJ whole genome shotgun (WGS) entry which is preliminary data.</text>
</comment>
<evidence type="ECO:0000313" key="1">
    <source>
        <dbReference type="EMBL" id="RHZ71064.1"/>
    </source>
</evidence>
<accession>A0A397ICI1</accession>
<dbReference type="Proteomes" id="UP000266861">
    <property type="component" value="Unassembled WGS sequence"/>
</dbReference>
<gene>
    <name evidence="1" type="ORF">Glove_262g33</name>
</gene>
<keyword evidence="2" id="KW-1185">Reference proteome</keyword>
<reference evidence="1 2" key="1">
    <citation type="submission" date="2018-08" db="EMBL/GenBank/DDBJ databases">
        <title>Genome and evolution of the arbuscular mycorrhizal fungus Diversispora epigaea (formerly Glomus versiforme) and its bacterial endosymbionts.</title>
        <authorList>
            <person name="Sun X."/>
            <person name="Fei Z."/>
            <person name="Harrison M."/>
        </authorList>
    </citation>
    <scope>NUCLEOTIDE SEQUENCE [LARGE SCALE GENOMIC DNA]</scope>
    <source>
        <strain evidence="1 2">IT104</strain>
    </source>
</reference>
<name>A0A397ICI1_9GLOM</name>
<evidence type="ECO:0000313" key="2">
    <source>
        <dbReference type="Proteomes" id="UP000266861"/>
    </source>
</evidence>